<keyword evidence="5" id="KW-0808">Transferase</keyword>
<evidence type="ECO:0000313" key="6">
    <source>
        <dbReference type="Proteomes" id="UP000001887"/>
    </source>
</evidence>
<dbReference type="NCBIfam" id="NF011936">
    <property type="entry name" value="PRK15407.1"/>
    <property type="match status" value="1"/>
</dbReference>
<dbReference type="PANTHER" id="PTHR30244:SF34">
    <property type="entry name" value="DTDP-4-AMINO-4,6-DIDEOXYGALACTOSE TRANSAMINASE"/>
    <property type="match status" value="1"/>
</dbReference>
<comment type="cofactor">
    <cofactor evidence="1">
        <name>pyridoxal 5'-phosphate</name>
        <dbReference type="ChEBI" id="CHEBI:597326"/>
    </cofactor>
</comment>
<dbReference type="SUPFAM" id="SSF53383">
    <property type="entry name" value="PLP-dependent transferases"/>
    <property type="match status" value="1"/>
</dbReference>
<dbReference type="STRING" id="530564.Psta_4511"/>
<sequence length="462" mass="50992">MTTTADSLRREILERVSEFHALQWPTRGEFVPGVTPVPVSGRVFDATDVQTLVDSSLDFWLTAGRFADEFEKDFAAKMGVRNALLVNSGSSANLLAIAALTSPKLGKKRLQPGDEVITVAAGFPTTVNPIVQHGLVPVFLDVSLPTYNIDVSRLEEALSDRTRAIMIAHTLGNPFDLRTITEFARKHNLWLIEDTCDAVGATFDGKPVGSFGDIATVSFYPAHHMTMGEGGAVLTQSPALKKLLESFRDWGRDCWCAPGKDDTCAKRFGWQLGSLPDGYDHKYTYSHLGYNLKVSDMQAAVGVSQLKKLDRFIDTRRENFHYLRQQLAGLEEFLILPEATPGSEPSWFGFPITVRQKSALRRTEITRQLESRKIGTRLLFAGNLLRQPAYAGVKHRVVGSLDVTDQIMHDTFWVGVYPGLNRPMLDYVASTIRSCVLGELSSASLAGPSAPNHACDHKLRVA</sequence>
<evidence type="ECO:0000256" key="2">
    <source>
        <dbReference type="ARBA" id="ARBA00022898"/>
    </source>
</evidence>
<protein>
    <submittedName>
        <fullName evidence="5">DegT/DnrJ/EryC1/StrS aminotransferase</fullName>
    </submittedName>
</protein>
<dbReference type="Proteomes" id="UP000001887">
    <property type="component" value="Chromosome"/>
</dbReference>
<dbReference type="CDD" id="cd00616">
    <property type="entry name" value="AHBA_syn"/>
    <property type="match status" value="1"/>
</dbReference>
<dbReference type="InterPro" id="IPR015424">
    <property type="entry name" value="PyrdxlP-dep_Trfase"/>
</dbReference>
<keyword evidence="6" id="KW-1185">Reference proteome</keyword>
<gene>
    <name evidence="5" type="ordered locus">Psta_4511</name>
</gene>
<keyword evidence="5" id="KW-0032">Aminotransferase</keyword>
<name>D2R668_PIRSD</name>
<dbReference type="Pfam" id="PF01041">
    <property type="entry name" value="DegT_DnrJ_EryC1"/>
    <property type="match status" value="1"/>
</dbReference>
<evidence type="ECO:0000313" key="5">
    <source>
        <dbReference type="EMBL" id="ADB19153.1"/>
    </source>
</evidence>
<dbReference type="InterPro" id="IPR015422">
    <property type="entry name" value="PyrdxlP-dep_Trfase_small"/>
</dbReference>
<accession>D2R668</accession>
<evidence type="ECO:0000256" key="4">
    <source>
        <dbReference type="RuleBase" id="RU004508"/>
    </source>
</evidence>
<comment type="similarity">
    <text evidence="3 4">Belongs to the DegT/DnrJ/EryC1 family.</text>
</comment>
<dbReference type="GO" id="GO:0030170">
    <property type="term" value="F:pyridoxal phosphate binding"/>
    <property type="evidence" value="ECO:0007669"/>
    <property type="project" value="TreeGrafter"/>
</dbReference>
<dbReference type="GO" id="GO:0008483">
    <property type="term" value="F:transaminase activity"/>
    <property type="evidence" value="ECO:0007669"/>
    <property type="project" value="UniProtKB-KW"/>
</dbReference>
<dbReference type="KEGG" id="psl:Psta_4511"/>
<dbReference type="EMBL" id="CP001848">
    <property type="protein sequence ID" value="ADB19153.1"/>
    <property type="molecule type" value="Genomic_DNA"/>
</dbReference>
<reference evidence="5 6" key="1">
    <citation type="journal article" date="2009" name="Stand. Genomic Sci.">
        <title>Complete genome sequence of Pirellula staleyi type strain (ATCC 27377).</title>
        <authorList>
            <person name="Clum A."/>
            <person name="Tindall B.J."/>
            <person name="Sikorski J."/>
            <person name="Ivanova N."/>
            <person name="Mavrommatis K."/>
            <person name="Lucas S."/>
            <person name="Glavina del Rio T."/>
            <person name="Nolan M."/>
            <person name="Chen F."/>
            <person name="Tice H."/>
            <person name="Pitluck S."/>
            <person name="Cheng J.F."/>
            <person name="Chertkov O."/>
            <person name="Brettin T."/>
            <person name="Han C."/>
            <person name="Detter J.C."/>
            <person name="Kuske C."/>
            <person name="Bruce D."/>
            <person name="Goodwin L."/>
            <person name="Ovchinikova G."/>
            <person name="Pati A."/>
            <person name="Mikhailova N."/>
            <person name="Chen A."/>
            <person name="Palaniappan K."/>
            <person name="Land M."/>
            <person name="Hauser L."/>
            <person name="Chang Y.J."/>
            <person name="Jeffries C.D."/>
            <person name="Chain P."/>
            <person name="Rohde M."/>
            <person name="Goker M."/>
            <person name="Bristow J."/>
            <person name="Eisen J.A."/>
            <person name="Markowitz V."/>
            <person name="Hugenholtz P."/>
            <person name="Kyrpides N.C."/>
            <person name="Klenk H.P."/>
            <person name="Lapidus A."/>
        </authorList>
    </citation>
    <scope>NUCLEOTIDE SEQUENCE [LARGE SCALE GENOMIC DNA]</scope>
    <source>
        <strain evidence="6">ATCC 27377 / DSM 6068 / ICPB 4128</strain>
    </source>
</reference>
<evidence type="ECO:0000256" key="1">
    <source>
        <dbReference type="ARBA" id="ARBA00001933"/>
    </source>
</evidence>
<evidence type="ECO:0000256" key="3">
    <source>
        <dbReference type="ARBA" id="ARBA00037999"/>
    </source>
</evidence>
<dbReference type="GO" id="GO:0000271">
    <property type="term" value="P:polysaccharide biosynthetic process"/>
    <property type="evidence" value="ECO:0007669"/>
    <property type="project" value="TreeGrafter"/>
</dbReference>
<dbReference type="Gene3D" id="3.40.640.10">
    <property type="entry name" value="Type I PLP-dependent aspartate aminotransferase-like (Major domain)"/>
    <property type="match status" value="1"/>
</dbReference>
<dbReference type="InterPro" id="IPR000653">
    <property type="entry name" value="DegT/StrS_aminotransferase"/>
</dbReference>
<dbReference type="InterPro" id="IPR015421">
    <property type="entry name" value="PyrdxlP-dep_Trfase_major"/>
</dbReference>
<keyword evidence="2 4" id="KW-0663">Pyridoxal phosphate</keyword>
<dbReference type="OrthoDB" id="9810913at2"/>
<dbReference type="FunFam" id="3.40.640.10:FF:000079">
    <property type="entry name" value="LPS biosynthesis protein"/>
    <property type="match status" value="1"/>
</dbReference>
<dbReference type="PANTHER" id="PTHR30244">
    <property type="entry name" value="TRANSAMINASE"/>
    <property type="match status" value="1"/>
</dbReference>
<organism evidence="5 6">
    <name type="scientific">Pirellula staleyi (strain ATCC 27377 / DSM 6068 / ICPB 4128)</name>
    <name type="common">Pirella staleyi</name>
    <dbReference type="NCBI Taxonomy" id="530564"/>
    <lineage>
        <taxon>Bacteria</taxon>
        <taxon>Pseudomonadati</taxon>
        <taxon>Planctomycetota</taxon>
        <taxon>Planctomycetia</taxon>
        <taxon>Pirellulales</taxon>
        <taxon>Pirellulaceae</taxon>
        <taxon>Pirellula</taxon>
    </lineage>
</organism>
<proteinExistence type="inferred from homology"/>
<dbReference type="Gene3D" id="3.90.1150.10">
    <property type="entry name" value="Aspartate Aminotransferase, domain 1"/>
    <property type="match status" value="1"/>
</dbReference>
<dbReference type="eggNOG" id="COG0399">
    <property type="taxonomic scope" value="Bacteria"/>
</dbReference>
<dbReference type="AlphaFoldDB" id="D2R668"/>
<dbReference type="HOGENOM" id="CLU_033332_5_0_0"/>